<comment type="similarity">
    <text evidence="1">Belongs to the UDP-glycosyltransferase family.</text>
</comment>
<evidence type="ECO:0000256" key="2">
    <source>
        <dbReference type="ARBA" id="ARBA00022676"/>
    </source>
</evidence>
<protein>
    <submittedName>
        <fullName evidence="6">UDP-glucosyltransferase 2-like</fullName>
    </submittedName>
</protein>
<keyword evidence="5" id="KW-1185">Reference proteome</keyword>
<keyword evidence="3" id="KW-0808">Transferase</keyword>
<dbReference type="OrthoDB" id="5835829at2759"/>
<evidence type="ECO:0000256" key="1">
    <source>
        <dbReference type="ARBA" id="ARBA00009995"/>
    </source>
</evidence>
<organism evidence="5 6">
    <name type="scientific">Bicyclus anynana</name>
    <name type="common">Squinting bush brown butterfly</name>
    <dbReference type="NCBI Taxonomy" id="110368"/>
    <lineage>
        <taxon>Eukaryota</taxon>
        <taxon>Metazoa</taxon>
        <taxon>Ecdysozoa</taxon>
        <taxon>Arthropoda</taxon>
        <taxon>Hexapoda</taxon>
        <taxon>Insecta</taxon>
        <taxon>Pterygota</taxon>
        <taxon>Neoptera</taxon>
        <taxon>Endopterygota</taxon>
        <taxon>Lepidoptera</taxon>
        <taxon>Glossata</taxon>
        <taxon>Ditrysia</taxon>
        <taxon>Papilionoidea</taxon>
        <taxon>Nymphalidae</taxon>
        <taxon>Satyrinae</taxon>
        <taxon>Satyrini</taxon>
        <taxon>Mycalesina</taxon>
        <taxon>Bicyclus</taxon>
    </lineage>
</organism>
<sequence>MKRFIFIIFSVILLCCHGEAANILGLFPITVRSHHMVYEPYLKRLAERGHNMTVASFFPVKDPPANIHGISLQGIDETRFEQINLNALESKSSLYNIPMLERVVKCIFTQETFSASNARICERLVDFQPFIDALKGEYDLVLTEHFLGDCALALYRLYGGKAPILAVATGARMPWTMERIGAVDNPSYVPIVTSTFKSEMSFMERMENTLLSICLNEWFTRQITMKEKKILETRFGNIPDLNELARNASMIFLNTFHVLNGAMPLVPGLIEVGGMHLSLDKKPVPQVGIIFLHKSTYPHKSVLHLLRQRKEYCKYLHTFPK</sequence>
<dbReference type="Proteomes" id="UP001652582">
    <property type="component" value="Chromosome 9"/>
</dbReference>
<evidence type="ECO:0000256" key="4">
    <source>
        <dbReference type="SAM" id="SignalP"/>
    </source>
</evidence>
<dbReference type="SUPFAM" id="SSF53756">
    <property type="entry name" value="UDP-Glycosyltransferase/glycogen phosphorylase"/>
    <property type="match status" value="1"/>
</dbReference>
<dbReference type="InterPro" id="IPR002213">
    <property type="entry name" value="UDP_glucos_trans"/>
</dbReference>
<dbReference type="Pfam" id="PF00201">
    <property type="entry name" value="UDPGT"/>
    <property type="match status" value="1"/>
</dbReference>
<evidence type="ECO:0000256" key="3">
    <source>
        <dbReference type="ARBA" id="ARBA00022679"/>
    </source>
</evidence>
<dbReference type="PANTHER" id="PTHR48043">
    <property type="entry name" value="EG:EG0003.4 PROTEIN-RELATED"/>
    <property type="match status" value="1"/>
</dbReference>
<dbReference type="AlphaFoldDB" id="A0A6J1PBB5"/>
<feature type="chain" id="PRO_5045076970" evidence="4">
    <location>
        <begin position="21"/>
        <end position="321"/>
    </location>
</feature>
<evidence type="ECO:0000313" key="5">
    <source>
        <dbReference type="Proteomes" id="UP001652582"/>
    </source>
</evidence>
<dbReference type="PANTHER" id="PTHR48043:SF145">
    <property type="entry name" value="FI06409P-RELATED"/>
    <property type="match status" value="1"/>
</dbReference>
<feature type="signal peptide" evidence="4">
    <location>
        <begin position="1"/>
        <end position="20"/>
    </location>
</feature>
<keyword evidence="2" id="KW-0328">Glycosyltransferase</keyword>
<dbReference type="KEGG" id="bany:112058506"/>
<name>A0A6J1PBB5_BICAN</name>
<proteinExistence type="inferred from homology"/>
<dbReference type="InterPro" id="IPR050271">
    <property type="entry name" value="UDP-glycosyltransferase"/>
</dbReference>
<dbReference type="GO" id="GO:0008194">
    <property type="term" value="F:UDP-glycosyltransferase activity"/>
    <property type="evidence" value="ECO:0007669"/>
    <property type="project" value="InterPro"/>
</dbReference>
<evidence type="ECO:0000313" key="6">
    <source>
        <dbReference type="RefSeq" id="XP_023955157.2"/>
    </source>
</evidence>
<accession>A0A6J1PBB5</accession>
<dbReference type="GeneID" id="112058506"/>
<gene>
    <name evidence="6" type="primary">LOC112058506</name>
</gene>
<reference evidence="6" key="1">
    <citation type="submission" date="2025-08" db="UniProtKB">
        <authorList>
            <consortium name="RefSeq"/>
        </authorList>
    </citation>
    <scope>IDENTIFICATION</scope>
</reference>
<keyword evidence="4" id="KW-0732">Signal</keyword>
<dbReference type="RefSeq" id="XP_023955157.2">
    <property type="nucleotide sequence ID" value="XM_024099389.2"/>
</dbReference>